<dbReference type="RefSeq" id="WP_132208514.1">
    <property type="nucleotide sequence ID" value="NZ_SLWN01000003.1"/>
</dbReference>
<gene>
    <name evidence="2" type="ORF">EV652_1032</name>
</gene>
<organism evidence="2 3">
    <name type="scientific">Kribbella steppae</name>
    <dbReference type="NCBI Taxonomy" id="2512223"/>
    <lineage>
        <taxon>Bacteria</taxon>
        <taxon>Bacillati</taxon>
        <taxon>Actinomycetota</taxon>
        <taxon>Actinomycetes</taxon>
        <taxon>Propionibacteriales</taxon>
        <taxon>Kribbellaceae</taxon>
        <taxon>Kribbella</taxon>
    </lineage>
</organism>
<dbReference type="Proteomes" id="UP000294508">
    <property type="component" value="Unassembled WGS sequence"/>
</dbReference>
<keyword evidence="3" id="KW-1185">Reference proteome</keyword>
<evidence type="ECO:0000313" key="2">
    <source>
        <dbReference type="EMBL" id="TCO33003.1"/>
    </source>
</evidence>
<feature type="compositionally biased region" description="Polar residues" evidence="1">
    <location>
        <begin position="432"/>
        <end position="441"/>
    </location>
</feature>
<evidence type="ECO:0000256" key="1">
    <source>
        <dbReference type="SAM" id="MobiDB-lite"/>
    </source>
</evidence>
<proteinExistence type="predicted"/>
<accession>A0A4R2HP85</accession>
<evidence type="ECO:0000313" key="3">
    <source>
        <dbReference type="Proteomes" id="UP000294508"/>
    </source>
</evidence>
<feature type="region of interest" description="Disordered" evidence="1">
    <location>
        <begin position="273"/>
        <end position="464"/>
    </location>
</feature>
<dbReference type="AlphaFoldDB" id="A0A4R2HP85"/>
<dbReference type="EMBL" id="SLWN01000003">
    <property type="protein sequence ID" value="TCO33003.1"/>
    <property type="molecule type" value="Genomic_DNA"/>
</dbReference>
<sequence>MLENNDLASELGPASDPVAEAARADVIAGVLAEIVTEVAQEKAPPGAKVVVGIKSVEHEIGYGRDEALYHFEGRATLIPLAPGRLDGDVPPPSPAVPLLPSPHELEELREQTSLLPQVTDQPASPPSQEAPIYGVPQTVTFWFGGVNLRTGEMFSTPEALEKGVDDLAGRFVPKLPLGLESPLVEPQDFFSLGKALNSGKDIAAAVAGALFREGMQKLGEDSIEAWGKNWFGAKPEGRAPLDRHDVDAVKVLADVVKALRELGEDTFNEAAKELRASREESEAPEDSIPAPALVSTPTWVTDAEFFGPSTPEPTAPTDTPPDPSPTPAGSQDRAPQRFDVAEEVRQNELNLEVEANREFNLVETAGTPGEAQPGVQGSEGVPMGFDPSGGAPDAMGSPVGPMGFDPSGGAPDAMGSPVGPMGFDPSEGSPEMSESFNQSPSDALPGTEAGADMSGDSPAGADAD</sequence>
<comment type="caution">
    <text evidence="2">The sequence shown here is derived from an EMBL/GenBank/DDBJ whole genome shotgun (WGS) entry which is preliminary data.</text>
</comment>
<protein>
    <submittedName>
        <fullName evidence="2">Uncharacterized protein</fullName>
    </submittedName>
</protein>
<name>A0A4R2HP85_9ACTN</name>
<reference evidence="2 3" key="1">
    <citation type="journal article" date="2015" name="Stand. Genomic Sci.">
        <title>Genomic Encyclopedia of Bacterial and Archaeal Type Strains, Phase III: the genomes of soil and plant-associated and newly described type strains.</title>
        <authorList>
            <person name="Whitman W.B."/>
            <person name="Woyke T."/>
            <person name="Klenk H.P."/>
            <person name="Zhou Y."/>
            <person name="Lilburn T.G."/>
            <person name="Beck B.J."/>
            <person name="De Vos P."/>
            <person name="Vandamme P."/>
            <person name="Eisen J.A."/>
            <person name="Garrity G."/>
            <person name="Hugenholtz P."/>
            <person name="Kyrpides N.C."/>
        </authorList>
    </citation>
    <scope>NUCLEOTIDE SEQUENCE [LARGE SCALE GENOMIC DNA]</scope>
    <source>
        <strain evidence="2 3">VKM Ac-2572</strain>
    </source>
</reference>
<feature type="compositionally biased region" description="Basic and acidic residues" evidence="1">
    <location>
        <begin position="334"/>
        <end position="346"/>
    </location>
</feature>
<feature type="compositionally biased region" description="Pro residues" evidence="1">
    <location>
        <begin position="310"/>
        <end position="326"/>
    </location>
</feature>